<dbReference type="Pfam" id="PF00271">
    <property type="entry name" value="Helicase_C"/>
    <property type="match status" value="1"/>
</dbReference>
<feature type="region of interest" description="Disordered" evidence="10">
    <location>
        <begin position="191"/>
        <end position="304"/>
    </location>
</feature>
<feature type="compositionally biased region" description="Basic and acidic residues" evidence="10">
    <location>
        <begin position="1350"/>
        <end position="1362"/>
    </location>
</feature>
<keyword evidence="4" id="KW-0378">Hydrolase</keyword>
<feature type="compositionally biased region" description="Basic and acidic residues" evidence="10">
    <location>
        <begin position="588"/>
        <end position="614"/>
    </location>
</feature>
<keyword evidence="5" id="KW-0347">Helicase</keyword>
<feature type="domain" description="Helicase C-terminal" evidence="12">
    <location>
        <begin position="1816"/>
        <end position="1984"/>
    </location>
</feature>
<evidence type="ECO:0000256" key="5">
    <source>
        <dbReference type="ARBA" id="ARBA00022806"/>
    </source>
</evidence>
<protein>
    <recommendedName>
        <fullName evidence="15">Transcriptional regulator ATRX</fullName>
    </recommendedName>
</protein>
<comment type="similarity">
    <text evidence="2">Belongs to the SNF2/RAD54 helicase family.</text>
</comment>
<dbReference type="GO" id="GO:0003677">
    <property type="term" value="F:DNA binding"/>
    <property type="evidence" value="ECO:0007669"/>
    <property type="project" value="UniProtKB-KW"/>
</dbReference>
<dbReference type="InterPro" id="IPR001650">
    <property type="entry name" value="Helicase_C-like"/>
</dbReference>
<feature type="compositionally biased region" description="Basic and acidic residues" evidence="10">
    <location>
        <begin position="697"/>
        <end position="707"/>
    </location>
</feature>
<evidence type="ECO:0000313" key="14">
    <source>
        <dbReference type="Proteomes" id="UP001162162"/>
    </source>
</evidence>
<keyword evidence="6" id="KW-0067">ATP-binding</keyword>
<dbReference type="GO" id="GO:0016887">
    <property type="term" value="F:ATP hydrolysis activity"/>
    <property type="evidence" value="ECO:0007669"/>
    <property type="project" value="InterPro"/>
</dbReference>
<evidence type="ECO:0000256" key="4">
    <source>
        <dbReference type="ARBA" id="ARBA00022801"/>
    </source>
</evidence>
<dbReference type="InterPro" id="IPR044574">
    <property type="entry name" value="ARIP4-like"/>
</dbReference>
<dbReference type="Proteomes" id="UP001162162">
    <property type="component" value="Unassembled WGS sequence"/>
</dbReference>
<feature type="region of interest" description="Disordered" evidence="10">
    <location>
        <begin position="1092"/>
        <end position="1124"/>
    </location>
</feature>
<feature type="domain" description="Helicase ATP-binding" evidence="11">
    <location>
        <begin position="1473"/>
        <end position="1648"/>
    </location>
</feature>
<evidence type="ECO:0000256" key="2">
    <source>
        <dbReference type="ARBA" id="ARBA00007025"/>
    </source>
</evidence>
<feature type="region of interest" description="Disordered" evidence="10">
    <location>
        <begin position="678"/>
        <end position="735"/>
    </location>
</feature>
<accession>A0AAV8YXW4</accession>
<reference evidence="13" key="1">
    <citation type="journal article" date="2023" name="Insect Mol. Biol.">
        <title>Genome sequencing provides insights into the evolution of gene families encoding plant cell wall-degrading enzymes in longhorned beetles.</title>
        <authorList>
            <person name="Shin N.R."/>
            <person name="Okamura Y."/>
            <person name="Kirsch R."/>
            <person name="Pauchet Y."/>
        </authorList>
    </citation>
    <scope>NUCLEOTIDE SEQUENCE</scope>
    <source>
        <strain evidence="13">AMC_N1</strain>
    </source>
</reference>
<feature type="region of interest" description="Disordered" evidence="10">
    <location>
        <begin position="2242"/>
        <end position="2262"/>
    </location>
</feature>
<dbReference type="PANTHER" id="PTHR45797">
    <property type="entry name" value="RAD54-LIKE"/>
    <property type="match status" value="1"/>
</dbReference>
<evidence type="ECO:0000259" key="12">
    <source>
        <dbReference type="PROSITE" id="PS51194"/>
    </source>
</evidence>
<feature type="compositionally biased region" description="Basic and acidic residues" evidence="10">
    <location>
        <begin position="1309"/>
        <end position="1325"/>
    </location>
</feature>
<evidence type="ECO:0000259" key="11">
    <source>
        <dbReference type="PROSITE" id="PS51192"/>
    </source>
</evidence>
<feature type="compositionally biased region" description="Basic and acidic residues" evidence="10">
    <location>
        <begin position="1239"/>
        <end position="1264"/>
    </location>
</feature>
<evidence type="ECO:0000256" key="6">
    <source>
        <dbReference type="ARBA" id="ARBA00022840"/>
    </source>
</evidence>
<evidence type="ECO:0000313" key="13">
    <source>
        <dbReference type="EMBL" id="KAJ8955909.1"/>
    </source>
</evidence>
<feature type="compositionally biased region" description="Basic and acidic residues" evidence="10">
    <location>
        <begin position="399"/>
        <end position="433"/>
    </location>
</feature>
<evidence type="ECO:0000256" key="8">
    <source>
        <dbReference type="ARBA" id="ARBA00023242"/>
    </source>
</evidence>
<keyword evidence="3" id="KW-0547">Nucleotide-binding</keyword>
<feature type="compositionally biased region" description="Low complexity" evidence="10">
    <location>
        <begin position="1265"/>
        <end position="1276"/>
    </location>
</feature>
<comment type="subcellular location">
    <subcellularLocation>
        <location evidence="1">Nucleus</location>
    </subcellularLocation>
</comment>
<feature type="compositionally biased region" description="Basic and acidic residues" evidence="10">
    <location>
        <begin position="375"/>
        <end position="392"/>
    </location>
</feature>
<dbReference type="InterPro" id="IPR014001">
    <property type="entry name" value="Helicase_ATP-bd"/>
</dbReference>
<proteinExistence type="inferred from homology"/>
<feature type="compositionally biased region" description="Polar residues" evidence="10">
    <location>
        <begin position="531"/>
        <end position="550"/>
    </location>
</feature>
<dbReference type="Pfam" id="PF00176">
    <property type="entry name" value="SNF2-rel_dom"/>
    <property type="match status" value="1"/>
</dbReference>
<dbReference type="InterPro" id="IPR049730">
    <property type="entry name" value="SNF2/RAD54-like_C"/>
</dbReference>
<organism evidence="13 14">
    <name type="scientific">Aromia moschata</name>
    <dbReference type="NCBI Taxonomy" id="1265417"/>
    <lineage>
        <taxon>Eukaryota</taxon>
        <taxon>Metazoa</taxon>
        <taxon>Ecdysozoa</taxon>
        <taxon>Arthropoda</taxon>
        <taxon>Hexapoda</taxon>
        <taxon>Insecta</taxon>
        <taxon>Pterygota</taxon>
        <taxon>Neoptera</taxon>
        <taxon>Endopterygota</taxon>
        <taxon>Coleoptera</taxon>
        <taxon>Polyphaga</taxon>
        <taxon>Cucujiformia</taxon>
        <taxon>Chrysomeloidea</taxon>
        <taxon>Cerambycidae</taxon>
        <taxon>Cerambycinae</taxon>
        <taxon>Callichromatini</taxon>
        <taxon>Aromia</taxon>
    </lineage>
</organism>
<dbReference type="SMART" id="SM00490">
    <property type="entry name" value="HELICc"/>
    <property type="match status" value="1"/>
</dbReference>
<feature type="compositionally biased region" description="Basic and acidic residues" evidence="10">
    <location>
        <begin position="558"/>
        <end position="581"/>
    </location>
</feature>
<dbReference type="CDD" id="cd18793">
    <property type="entry name" value="SF2_C_SNF"/>
    <property type="match status" value="1"/>
</dbReference>
<dbReference type="GO" id="GO:0005524">
    <property type="term" value="F:ATP binding"/>
    <property type="evidence" value="ECO:0007669"/>
    <property type="project" value="UniProtKB-KW"/>
</dbReference>
<feature type="region of interest" description="Disordered" evidence="10">
    <location>
        <begin position="348"/>
        <end position="644"/>
    </location>
</feature>
<comment type="caution">
    <text evidence="13">The sequence shown here is derived from an EMBL/GenBank/DDBJ whole genome shotgun (WGS) entry which is preliminary data.</text>
</comment>
<evidence type="ECO:0000256" key="1">
    <source>
        <dbReference type="ARBA" id="ARBA00004123"/>
    </source>
</evidence>
<dbReference type="SUPFAM" id="SSF52540">
    <property type="entry name" value="P-loop containing nucleoside triphosphate hydrolases"/>
    <property type="match status" value="2"/>
</dbReference>
<dbReference type="PANTHER" id="PTHR45797:SF3">
    <property type="entry name" value="TRANSCRIPTIONAL REGULATOR ATRX HOMOLOG"/>
    <property type="match status" value="1"/>
</dbReference>
<dbReference type="SMART" id="SM00487">
    <property type="entry name" value="DEXDc"/>
    <property type="match status" value="1"/>
</dbReference>
<dbReference type="InterPro" id="IPR000330">
    <property type="entry name" value="SNF2_N"/>
</dbReference>
<feature type="coiled-coil region" evidence="9">
    <location>
        <begin position="144"/>
        <end position="171"/>
    </location>
</feature>
<dbReference type="InterPro" id="IPR038718">
    <property type="entry name" value="SNF2-like_sf"/>
</dbReference>
<evidence type="ECO:0000256" key="10">
    <source>
        <dbReference type="SAM" id="MobiDB-lite"/>
    </source>
</evidence>
<feature type="region of interest" description="Disordered" evidence="10">
    <location>
        <begin position="1154"/>
        <end position="1174"/>
    </location>
</feature>
<feature type="region of interest" description="Disordered" evidence="10">
    <location>
        <begin position="76"/>
        <end position="99"/>
    </location>
</feature>
<dbReference type="GO" id="GO:0004386">
    <property type="term" value="F:helicase activity"/>
    <property type="evidence" value="ECO:0007669"/>
    <property type="project" value="UniProtKB-KW"/>
</dbReference>
<feature type="compositionally biased region" description="Basic and acidic residues" evidence="10">
    <location>
        <begin position="457"/>
        <end position="473"/>
    </location>
</feature>
<dbReference type="InterPro" id="IPR027417">
    <property type="entry name" value="P-loop_NTPase"/>
</dbReference>
<feature type="compositionally biased region" description="Basic and acidic residues" evidence="10">
    <location>
        <begin position="630"/>
        <end position="639"/>
    </location>
</feature>
<keyword evidence="8" id="KW-0539">Nucleus</keyword>
<dbReference type="Gene3D" id="3.40.50.10810">
    <property type="entry name" value="Tandem AAA-ATPase domain"/>
    <property type="match status" value="1"/>
</dbReference>
<dbReference type="GO" id="GO:0005634">
    <property type="term" value="C:nucleus"/>
    <property type="evidence" value="ECO:0007669"/>
    <property type="project" value="UniProtKB-SubCell"/>
</dbReference>
<evidence type="ECO:0000256" key="7">
    <source>
        <dbReference type="ARBA" id="ARBA00023125"/>
    </source>
</evidence>
<keyword evidence="7" id="KW-0238">DNA-binding</keyword>
<dbReference type="PROSITE" id="PS51192">
    <property type="entry name" value="HELICASE_ATP_BIND_1"/>
    <property type="match status" value="1"/>
</dbReference>
<evidence type="ECO:0000256" key="9">
    <source>
        <dbReference type="SAM" id="Coils"/>
    </source>
</evidence>
<feature type="compositionally biased region" description="Polar residues" evidence="10">
    <location>
        <begin position="361"/>
        <end position="371"/>
    </location>
</feature>
<keyword evidence="9" id="KW-0175">Coiled coil</keyword>
<evidence type="ECO:0008006" key="15">
    <source>
        <dbReference type="Google" id="ProtNLM"/>
    </source>
</evidence>
<sequence>MNGNIMAFSNTLEENFEKCNRNRDSKLFMEVTSNLLEFKKSTVGPNNNFISMPNVTSSHKAVQTDLDTDCIKREVGVEGESKSETQQETTALKKEAEVKDKPKRLALSLQRTRDSPDTDDCWIDSLNRNETALELWNKEYHGEKINAEAYLDLLKREQEKEEDQSNKKTEDCDDDIFVDGCTPNHIKEEHLKEADTAAPSVNSEESVDVENETVAQEADKPPDKVIPAKSYQETDPSVDIFKNPQPCCSKDVIEDREESDNNNSDTELNTTADSDITEPEINSVNICRPDSVDDESNQVGTKSNLDIDTYINPYSVETVKLRSDTDEPSSECSDLEFNMTQVIVDENEKAAEKPNEEASEISSRLPISSAINEIGTKEDTDNDKLTVSEGECKSNLPDETCKLEVTNCEHKQNPEQAPEEERPEVPTEKHNTDFQDLNLADDLIDLDIHSAIGQTEQPKDTSDNDKNVEKTETARNPGGTEPDPNEMDVDGEGNISEPDSMETVIYECQEFAESNSNGSKPTAECGDDLQALQTGGNTREISSSMESEPQTNDDSDITTDKLKEVEPTAQRAETEGSEKVSRSIAVGENKEILGQDCEKENLPKAVDQKSDSQKTDIIGVLDSGVSDTSSKSHDADHVTCENNESEVDISLFDKGGEDLEKVDCDPAAMQTPEGKELMVEPSENANVPVDSSFNLHEPNEADDKCTDSEQNVAQNEDAKANTALQHIESGKNESLCISEEKRECHDDDDDNCSSKSFEFDIRSHLTDIDNRSELKNSDVTEEKKHFKEEMEDEIISDNVTCPNIDVQKPSEDIAEALQQLLSNQGEIEVKEDLKKEDDSGFTEIALNVPDDKKGSPDDAQIDDLKETIEIISDSDDEEVCLDVTMEEIISSGSPAHIECISDQEVAEEKEVEEISSVNLDDLKQDENEVALADELLELLKEVVVSSEPNDRAIPNNAQFESNGTETLKADEIFKMLMQLEDSDTDISDVDASDEDTDLSDIEWLDDSNHNIKLTTEESVENCTAPTNETLFEQYNIRECSVSLERLDIGEDTVVKVTKKIYDSVNRLCDISSLIKKRKFTASLGLRERSKRRRTCKKGSSDAGSDYDSLSDFTDSESEDVREVGTNSPLLTKRLDQKLDDMLASAICNGLKDDTSNETSEYESDDPNKSTKKKKGGISMKMVNIVIAIERPISFLGQYVSLLHCDTTVCTVSVFVYLSYRPGLVSLDFVYASDSREYQTQKLTKEERERKAWKNDPLLRGKLNSDSDNSDSSTTSSEKSRKRRIALKTKYEHDTDFHIISDSTDTDSDTETRHKQNKVLLEEKKVSPIKNNVPVSSDSDSDSEYDSDLEIITKQKTPEKSIPGDEEAPSSSQKGRRNIRALMSDENLTEATLIANQQEHERIQRLEGRSKIKESLSQSFSQLEDEEESLVLDLDVDTGEPIIKVHQGLNKKLKPHQREGIQFMWDSCYESVERIKGHGGSGCILAHCMGLGKTFQVLALIHTLFTYHNLTNTKHVLVVCPLSTVNNWKKEVKIVFKDFPEEKFDVLTIADKREVSKKYEIVKKWQFKKKCVLVLGYEGFETLTNESKLDKGGPDLVICDEGHLLRNKKALKTLALNRIRTKRRIVLTGTPLQNNLMEYYYMVQFVKPNLLGNIKEFKTNFVHPITNGQYEDSTQHDIRLMMKRTHVLHKLLKKSIQRVEDTELKAYLPQIVDYAVFVQLHQVQVELYNRFSEIVKKNSVGTNRKGFLSDFCVFQYIGTHPHLLGIIDNMRNKKIKEKDLITNEHDYDLVRNITGWWKSTVPEDSAEQIAYGHKIMVVQAILEECEKIGDKVALLAELRRTGLGRALPSEGRYDELSNVEKKVDYFRMDGTVTPEYRTTICDLFNDKDNKKIRLLLMSTKVGGLGLNLTAANRVIIMTVNWNPSFDTQSVFRVYRFGQDKEVFVYRLISLDTMEEKVYQRTVTKLAIAHRVVDKHQITRHYKSMDLQELYSCRPTAGIERPTPNVPEDQVLAKLILKLPFIFKYHEHQALLANRPEDNLTEKELNAAWDEFKKLKDEAQNTGPPRPILPQLPKIVPNSNRPTFNDAYSLVQSNAAAAKDNNNAGWLNQYYLPKVPVTSMKNVRPENRQPSTINFRSNLTKNLQALSKKLNMPSSTVVTVVDDEDPALIPIPASASSSTANLDRDPLFIPGQPNTRTNYYNSISRLPTSTSVTPVNNISVRNNQKENIQINRNRLPNASIVIDDDDRDKANSNAHLRSDRKRNGDHLVQMDKKRMLKRIKKQFNITVPPRDDLPESQTSINLDDDDEDDITEITDTMSESSSLSNQVIRNLSLNEISIHKVNKPTNVITLD</sequence>
<feature type="compositionally biased region" description="Acidic residues" evidence="10">
    <location>
        <begin position="1338"/>
        <end position="1348"/>
    </location>
</feature>
<gene>
    <name evidence="13" type="ORF">NQ318_005457</name>
</gene>
<feature type="region of interest" description="Disordered" evidence="10">
    <location>
        <begin position="1239"/>
        <end position="1282"/>
    </location>
</feature>
<feature type="compositionally biased region" description="Polar residues" evidence="10">
    <location>
        <begin position="683"/>
        <end position="694"/>
    </location>
</feature>
<keyword evidence="14" id="KW-1185">Reference proteome</keyword>
<dbReference type="PROSITE" id="PS51194">
    <property type="entry name" value="HELICASE_CTER"/>
    <property type="match status" value="1"/>
</dbReference>
<name>A0AAV8YXW4_9CUCU</name>
<evidence type="ECO:0000256" key="3">
    <source>
        <dbReference type="ARBA" id="ARBA00022741"/>
    </source>
</evidence>
<dbReference type="EMBL" id="JAPWTK010000035">
    <property type="protein sequence ID" value="KAJ8955909.1"/>
    <property type="molecule type" value="Genomic_DNA"/>
</dbReference>
<feature type="compositionally biased region" description="Polar residues" evidence="10">
    <location>
        <begin position="261"/>
        <end position="285"/>
    </location>
</feature>
<dbReference type="Gene3D" id="3.40.50.300">
    <property type="entry name" value="P-loop containing nucleotide triphosphate hydrolases"/>
    <property type="match status" value="1"/>
</dbReference>
<feature type="region of interest" description="Disordered" evidence="10">
    <location>
        <begin position="1299"/>
        <end position="1375"/>
    </location>
</feature>